<dbReference type="InterPro" id="IPR003959">
    <property type="entry name" value="ATPase_AAA_core"/>
</dbReference>
<dbReference type="SMART" id="SM00382">
    <property type="entry name" value="AAA"/>
    <property type="match status" value="2"/>
</dbReference>
<dbReference type="AlphaFoldDB" id="A0AA38HIH6"/>
<feature type="domain" description="AAA+ ATPase" evidence="5">
    <location>
        <begin position="394"/>
        <end position="529"/>
    </location>
</feature>
<evidence type="ECO:0000256" key="2">
    <source>
        <dbReference type="ARBA" id="ARBA00022840"/>
    </source>
</evidence>
<dbReference type="PROSITE" id="PS00674">
    <property type="entry name" value="AAA"/>
    <property type="match status" value="1"/>
</dbReference>
<evidence type="ECO:0000313" key="7">
    <source>
        <dbReference type="Proteomes" id="UP001168821"/>
    </source>
</evidence>
<name>A0AA38HIH6_9CUCU</name>
<evidence type="ECO:0000256" key="1">
    <source>
        <dbReference type="ARBA" id="ARBA00022741"/>
    </source>
</evidence>
<dbReference type="InterPro" id="IPR041569">
    <property type="entry name" value="AAA_lid_3"/>
</dbReference>
<dbReference type="Gene3D" id="3.40.50.300">
    <property type="entry name" value="P-loop containing nucleotide triphosphate hydrolases"/>
    <property type="match status" value="2"/>
</dbReference>
<keyword evidence="2 4" id="KW-0067">ATP-binding</keyword>
<dbReference type="Pfam" id="PF00004">
    <property type="entry name" value="AAA"/>
    <property type="match status" value="2"/>
</dbReference>
<accession>A0AA38HIH6</accession>
<dbReference type="FunFam" id="1.10.8.60:FF:000038">
    <property type="entry name" value="spermatogenesis-associated protein 5-like protein 1"/>
    <property type="match status" value="1"/>
</dbReference>
<dbReference type="Proteomes" id="UP001168821">
    <property type="component" value="Unassembled WGS sequence"/>
</dbReference>
<comment type="caution">
    <text evidence="6">The sequence shown here is derived from an EMBL/GenBank/DDBJ whole genome shotgun (WGS) entry which is preliminary data.</text>
</comment>
<organism evidence="6 7">
    <name type="scientific">Zophobas morio</name>
    <dbReference type="NCBI Taxonomy" id="2755281"/>
    <lineage>
        <taxon>Eukaryota</taxon>
        <taxon>Metazoa</taxon>
        <taxon>Ecdysozoa</taxon>
        <taxon>Arthropoda</taxon>
        <taxon>Hexapoda</taxon>
        <taxon>Insecta</taxon>
        <taxon>Pterygota</taxon>
        <taxon>Neoptera</taxon>
        <taxon>Endopterygota</taxon>
        <taxon>Coleoptera</taxon>
        <taxon>Polyphaga</taxon>
        <taxon>Cucujiformia</taxon>
        <taxon>Tenebrionidae</taxon>
        <taxon>Zophobas</taxon>
    </lineage>
</organism>
<dbReference type="InterPro" id="IPR003960">
    <property type="entry name" value="ATPase_AAA_CS"/>
</dbReference>
<dbReference type="GO" id="GO:0016887">
    <property type="term" value="F:ATP hydrolysis activity"/>
    <property type="evidence" value="ECO:0007669"/>
    <property type="project" value="InterPro"/>
</dbReference>
<comment type="similarity">
    <text evidence="4">Belongs to the AAA ATPase family.</text>
</comment>
<dbReference type="InterPro" id="IPR027417">
    <property type="entry name" value="P-loop_NTPase"/>
</dbReference>
<dbReference type="InterPro" id="IPR050168">
    <property type="entry name" value="AAA_ATPase_domain"/>
</dbReference>
<reference evidence="6" key="1">
    <citation type="journal article" date="2023" name="G3 (Bethesda)">
        <title>Whole genome assemblies of Zophobas morio and Tenebrio molitor.</title>
        <authorList>
            <person name="Kaur S."/>
            <person name="Stinson S.A."/>
            <person name="diCenzo G.C."/>
        </authorList>
    </citation>
    <scope>NUCLEOTIDE SEQUENCE</scope>
    <source>
        <strain evidence="6">QUZm001</strain>
    </source>
</reference>
<dbReference type="Gene3D" id="1.10.8.60">
    <property type="match status" value="2"/>
</dbReference>
<dbReference type="SUPFAM" id="SSF52540">
    <property type="entry name" value="P-loop containing nucleoside triphosphate hydrolases"/>
    <property type="match status" value="2"/>
</dbReference>
<dbReference type="EMBL" id="JALNTZ010000940">
    <property type="protein sequence ID" value="KAJ3630011.1"/>
    <property type="molecule type" value="Genomic_DNA"/>
</dbReference>
<dbReference type="InterPro" id="IPR003593">
    <property type="entry name" value="AAA+_ATPase"/>
</dbReference>
<keyword evidence="7" id="KW-1185">Reference proteome</keyword>
<dbReference type="Pfam" id="PF17862">
    <property type="entry name" value="AAA_lid_3"/>
    <property type="match status" value="1"/>
</dbReference>
<evidence type="ECO:0000256" key="3">
    <source>
        <dbReference type="ARBA" id="ARBA00023054"/>
    </source>
</evidence>
<dbReference type="GO" id="GO:0005524">
    <property type="term" value="F:ATP binding"/>
    <property type="evidence" value="ECO:0007669"/>
    <property type="project" value="UniProtKB-KW"/>
</dbReference>
<dbReference type="PANTHER" id="PTHR23077">
    <property type="entry name" value="AAA-FAMILY ATPASE"/>
    <property type="match status" value="1"/>
</dbReference>
<evidence type="ECO:0000313" key="6">
    <source>
        <dbReference type="EMBL" id="KAJ3630011.1"/>
    </source>
</evidence>
<keyword evidence="3" id="KW-0175">Coiled coil</keyword>
<evidence type="ECO:0000256" key="4">
    <source>
        <dbReference type="RuleBase" id="RU003651"/>
    </source>
</evidence>
<gene>
    <name evidence="6" type="ORF">Zmor_028517</name>
</gene>
<sequence length="614" mass="67870">MEYAISLIHSKTVSVASEVYIILELADSLEVHLILNYDRLLINNKILEWRSTNFKSELFLVDEASVYHLKRANTSPLTVSLTRKLGGLQQAYLELKELIQYPFLYRNFFDKLSLQCPKGALLCGPSGVGKTQLVRTVCEACSAILLVIEGPTIFSPFFGETEQNLRRIFSLASESSKKGPTVLFIDEIDSLCPARDSASRLEGRVVATLLTLMDGFSGGQLCVLGATNNPAVIDSALRRPGRFDREIHMKQPDKSSRLSILNALLEHIPLDPSVNLGAAPQQFLSIILKSPVDYVAGMCRGYSGADLNNLCLVTFHRGLSRHVSGQKNVSLSLADFVESMNKVPPSTLKEHMVDVDTLTWEHVGGLNDVIKVLEESVLHPLRHKERYSRFGLSAPKGVLLYGPPGCCKTTLVKILASLGEFSFFTLSGAQMFHSYVGEAERTISSMVKRALQSSPSLLFFDEIDIIGARRGDGDGVQERLLSTLLVEMDGVTVTGHVVFLGATNRISVLDSALIRPGRFDKLIHVPPPDLNARIEIFKVHTRNMKLSEGVDFFSLAKKTAGYTGADIENICREAAMSALRESLSDPLVTPEHFSETLCLLRPMTSFEKTEFYQK</sequence>
<keyword evidence="1 4" id="KW-0547">Nucleotide-binding</keyword>
<evidence type="ECO:0000259" key="5">
    <source>
        <dbReference type="SMART" id="SM00382"/>
    </source>
</evidence>
<proteinExistence type="inferred from homology"/>
<dbReference type="PANTHER" id="PTHR23077:SF171">
    <property type="entry name" value="NUCLEAR VALOSIN-CONTAINING PROTEIN-LIKE"/>
    <property type="match status" value="1"/>
</dbReference>
<dbReference type="FunFam" id="3.40.50.300:FF:001025">
    <property type="entry name" value="ATPase family, AAA domain-containing 2B"/>
    <property type="match status" value="1"/>
</dbReference>
<dbReference type="FunFam" id="3.40.50.300:FF:000061">
    <property type="entry name" value="ATPase family, AAA domain-containing 2"/>
    <property type="match status" value="1"/>
</dbReference>
<protein>
    <recommendedName>
        <fullName evidence="5">AAA+ ATPase domain-containing protein</fullName>
    </recommendedName>
</protein>
<feature type="domain" description="AAA+ ATPase" evidence="5">
    <location>
        <begin position="116"/>
        <end position="253"/>
    </location>
</feature>